<feature type="compositionally biased region" description="Pro residues" evidence="1">
    <location>
        <begin position="715"/>
        <end position="727"/>
    </location>
</feature>
<sequence>MYARPPSDQPRKVSHEFGERPRSSWESPYQPPPPRSYHQPQHYHPSTVPDPMDPESSDSDVSVGGGDEYRVASPLTAPIPLPPPASKHALESSDAVQARLDELQRVEDHNVKKYDLLKAKRTRKDEKIRRRREIQDQKWNAILEARQRRDARIEARRRREDAAFSQFDHELEEEESNLRRRLKRLKRGLPPEESPKPGGRSISSSSMSPPGPALSTLPPPPKRHQVGPPGQPDAVNPSQSRPSPQPNFTLPTKGTLPAPPPAPPYSFARDYSSSYPRPYHHSSYSTTPTNASPSISNNGPGGPGHNPQSSSDRIQFSHLGRPASPLSRPLPSTVPSNQSPATPAVNPNPPRQIYDTRPPPTTTSSGFASINAPPPPPPPASGFATINARTTSTPPASNAPPSRPPNDVESNRTPGHMNNGIENNRFHPYPSALSGSAVTPAAGTSTKRTPSTTHPYQMSEAFANRHHHCERVDGLNRGIWTSYGIGGTADNPTGPAVEMYLRCNHDGCARIDWRTVHGLQCHIVKNHEQPKGTIGSLEKALERYGVPVREVEDFEREHGKGTAGTMADPKNLKMKLKTKIQDFGRRGTPGPYGVDPDARPAGYRPSPTATDDRPTMFDAVKKSPETATTNGHYTSISADNAGRQSAPQTASTSPANGFTAVRPSWVGITTPQSMPVKVDPEPKRLQGDFSPSAAATDERAQAQHTDILNGGTVSTPPPIVTTAPPRPEPPETATVGSAPFAAINQHPTVPVSAPDSVASVAQPQTNHANDEDKMPKEDPPSVQEPAEPMSKDGDVEMTGMNEHGEEKGEKNGVETGEMNGVETGEKNGVNGEARLEVKPEPEKVVQPEENAEPRSETVEVDTNTGKDTGGPTTRRSIMQSPSITTRSLAATTPGSARRPSRRSSAARKSVDVDGESAKAAPASEDGDKDVKDGKDEKADKPETRRSLAGRVLRRGTRY</sequence>
<accession>A0A0D2CB26</accession>
<dbReference type="PANTHER" id="PTHR48125">
    <property type="entry name" value="LP07818P1"/>
    <property type="match status" value="1"/>
</dbReference>
<gene>
    <name evidence="2" type="ORF">PV04_10399</name>
</gene>
<feature type="compositionally biased region" description="Pro residues" evidence="1">
    <location>
        <begin position="209"/>
        <end position="220"/>
    </location>
</feature>
<feature type="compositionally biased region" description="Low complexity" evidence="1">
    <location>
        <begin position="196"/>
        <end position="208"/>
    </location>
</feature>
<feature type="region of interest" description="Disordered" evidence="1">
    <location>
        <begin position="1"/>
        <end position="92"/>
    </location>
</feature>
<feature type="compositionally biased region" description="Basic and acidic residues" evidence="1">
    <location>
        <begin position="610"/>
        <end position="624"/>
    </location>
</feature>
<name>A0A0D2CB26_9EURO</name>
<dbReference type="Proteomes" id="UP000054266">
    <property type="component" value="Unassembled WGS sequence"/>
</dbReference>
<feature type="compositionally biased region" description="Polar residues" evidence="1">
    <location>
        <begin position="433"/>
        <end position="453"/>
    </location>
</feature>
<feature type="region of interest" description="Disordered" evidence="1">
    <location>
        <begin position="708"/>
        <end position="958"/>
    </location>
</feature>
<feature type="region of interest" description="Disordered" evidence="1">
    <location>
        <begin position="151"/>
        <end position="453"/>
    </location>
</feature>
<proteinExistence type="predicted"/>
<reference evidence="2 3" key="1">
    <citation type="submission" date="2015-01" db="EMBL/GenBank/DDBJ databases">
        <title>The Genome Sequence of Capronia semiimmersa CBS27337.</title>
        <authorList>
            <consortium name="The Broad Institute Genomics Platform"/>
            <person name="Cuomo C."/>
            <person name="de Hoog S."/>
            <person name="Gorbushina A."/>
            <person name="Stielow B."/>
            <person name="Teixiera M."/>
            <person name="Abouelleil A."/>
            <person name="Chapman S.B."/>
            <person name="Priest M."/>
            <person name="Young S.K."/>
            <person name="Wortman J."/>
            <person name="Nusbaum C."/>
            <person name="Birren B."/>
        </authorList>
    </citation>
    <scope>NUCLEOTIDE SEQUENCE [LARGE SCALE GENOMIC DNA]</scope>
    <source>
        <strain evidence="2 3">CBS 27337</strain>
    </source>
</reference>
<feature type="compositionally biased region" description="Polar residues" evidence="1">
    <location>
        <begin position="625"/>
        <end position="656"/>
    </location>
</feature>
<dbReference type="PANTHER" id="PTHR48125:SF12">
    <property type="entry name" value="AT HOOK TRANSCRIPTION FACTOR FAMILY-RELATED"/>
    <property type="match status" value="1"/>
</dbReference>
<feature type="compositionally biased region" description="Basic and acidic residues" evidence="1">
    <location>
        <begin position="768"/>
        <end position="779"/>
    </location>
</feature>
<feature type="compositionally biased region" description="Basic and acidic residues" evidence="1">
    <location>
        <begin position="802"/>
        <end position="812"/>
    </location>
</feature>
<feature type="compositionally biased region" description="Low complexity" evidence="1">
    <location>
        <begin position="271"/>
        <end position="298"/>
    </location>
</feature>
<feature type="compositionally biased region" description="Low complexity" evidence="1">
    <location>
        <begin position="747"/>
        <end position="761"/>
    </location>
</feature>
<evidence type="ECO:0000313" key="2">
    <source>
        <dbReference type="EMBL" id="KIW62201.1"/>
    </source>
</evidence>
<dbReference type="STRING" id="5601.A0A0D2CB26"/>
<feature type="compositionally biased region" description="Low complexity" evidence="1">
    <location>
        <begin position="321"/>
        <end position="331"/>
    </location>
</feature>
<feature type="compositionally biased region" description="Basic and acidic residues" evidence="1">
    <location>
        <begin position="151"/>
        <end position="162"/>
    </location>
</feature>
<dbReference type="EMBL" id="KN846963">
    <property type="protein sequence ID" value="KIW62201.1"/>
    <property type="molecule type" value="Genomic_DNA"/>
</dbReference>
<dbReference type="AlphaFoldDB" id="A0A0D2CB26"/>
<feature type="compositionally biased region" description="Basic and acidic residues" evidence="1">
    <location>
        <begin position="9"/>
        <end position="23"/>
    </location>
</feature>
<evidence type="ECO:0000313" key="3">
    <source>
        <dbReference type="Proteomes" id="UP000054266"/>
    </source>
</evidence>
<feature type="compositionally biased region" description="Basic and acidic residues" evidence="1">
    <location>
        <begin position="928"/>
        <end position="945"/>
    </location>
</feature>
<keyword evidence="3" id="KW-1185">Reference proteome</keyword>
<feature type="compositionally biased region" description="Polar residues" evidence="1">
    <location>
        <begin position="860"/>
        <end position="894"/>
    </location>
</feature>
<organism evidence="2 3">
    <name type="scientific">Phialophora macrospora</name>
    <dbReference type="NCBI Taxonomy" id="1851006"/>
    <lineage>
        <taxon>Eukaryota</taxon>
        <taxon>Fungi</taxon>
        <taxon>Dikarya</taxon>
        <taxon>Ascomycota</taxon>
        <taxon>Pezizomycotina</taxon>
        <taxon>Eurotiomycetes</taxon>
        <taxon>Chaetothyriomycetidae</taxon>
        <taxon>Chaetothyriales</taxon>
        <taxon>Herpotrichiellaceae</taxon>
        <taxon>Phialophora</taxon>
    </lineage>
</organism>
<feature type="compositionally biased region" description="Basic and acidic residues" evidence="1">
    <location>
        <begin position="833"/>
        <end position="857"/>
    </location>
</feature>
<evidence type="ECO:0000256" key="1">
    <source>
        <dbReference type="SAM" id="MobiDB-lite"/>
    </source>
</evidence>
<protein>
    <submittedName>
        <fullName evidence="2">Uncharacterized protein</fullName>
    </submittedName>
</protein>
<feature type="region of interest" description="Disordered" evidence="1">
    <location>
        <begin position="582"/>
        <end position="695"/>
    </location>
</feature>